<evidence type="ECO:0000256" key="3">
    <source>
        <dbReference type="ARBA" id="ARBA00022679"/>
    </source>
</evidence>
<dbReference type="OrthoDB" id="329835at2759"/>
<dbReference type="InterPro" id="IPR042104">
    <property type="entry name" value="PKS_dehydratase_sf"/>
</dbReference>
<dbReference type="InterPro" id="IPR014043">
    <property type="entry name" value="Acyl_transferase_dom"/>
</dbReference>
<evidence type="ECO:0000256" key="5">
    <source>
        <dbReference type="ARBA" id="ARBA00023268"/>
    </source>
</evidence>
<evidence type="ECO:0000256" key="2">
    <source>
        <dbReference type="ARBA" id="ARBA00022553"/>
    </source>
</evidence>
<dbReference type="Pfam" id="PF02801">
    <property type="entry name" value="Ketoacyl-synt_C"/>
    <property type="match status" value="1"/>
</dbReference>
<dbReference type="GO" id="GO:0004312">
    <property type="term" value="F:fatty acid synthase activity"/>
    <property type="evidence" value="ECO:0007669"/>
    <property type="project" value="TreeGrafter"/>
</dbReference>
<dbReference type="VEuPathDB" id="FungiDB:TRIVIDRAFT_60198"/>
<dbReference type="Pfam" id="PF21089">
    <property type="entry name" value="PKS_DH_N"/>
    <property type="match status" value="1"/>
</dbReference>
<gene>
    <name evidence="9" type="ORF">TRIVIDRAFT_60198</name>
</gene>
<dbReference type="PROSITE" id="PS52004">
    <property type="entry name" value="KS3_2"/>
    <property type="match status" value="1"/>
</dbReference>
<sequence length="1272" mass="140110">MECHGTGIPVGYPIEAAAVARVFGDSGVFITSAKPNVGHGGGASGITSVTKERKLMVPVEPTSWSQSKHERICINSFGMGGSNVHYEETPELLLLSANSALQRTTERLQEWYAKARSNPRDLSYALALRREHLPHHGLIIAHGDHLGPASQARKTPSSPPNLVMLFTGQGAQWTRMGQEQLLRSDLPFRSTIRALDKHPMEQPSSPEWIIEKELLKLAKISPIQIDLVDLLFSVGVTPAAVVGHSSGEIAAAYATGALSAQEAIVTSWKRGLAAQKQKKAGNMACSRSIRLITHAKCQQSVSQALLSSVTGDRTKQHLDASYWQKNLESPVLFKSAVARIVEHFDNVAFLEVGPPGALTGPIKQLLAGSSTSAPYVDSAKLVANGACLSDLPRCPWDHEGEYWRESRVSHEWRQSEYPEHPLLGCGHLESSGLEPSWRKMIRVDSIPRVRDQKIEENVIFPAAGYISMVGKAAAQLGGHRNGYALPQVVINAAIVLNDGSDATEVVTNLCPHRLTDSLDSMWWEFTISSYNSNVWMKHCSGQVTFEVDEPEPVENLQLLPRRVPKRILYNCMDMAGLRFSPLFQRLSDVRTGTVQGQATANLIDLKIVDNEHYLLHPAVIDVALQLAPIAPFRGRIKSNLYRRVPTHINSLIVHRPVTKGDIALSTSAESSGGTGEVVSQKQQIVVGGRVTLHIDGLKISQLEDVETVSNESLQNTARFVWRPHLDFFDTANLVGPAIDWKLYNPTLNEITALCKVHSLRHLSDIQPALNHLIKYRAWIGNRKNRGSQVEVIGQDMRQIAVNIADVFSGKIDALEVLRTDDILNKIKLEMDAFLAQRTCAGVYLDLMTEKRSANAKSKQFHFETLHIGNWHADERQNRVMESIVEYYNQGHFTPIRPIQILDADSARESFRIMQQGAHLGKLVISLCHAVGRLKMDTKAVVAIKEPKLEQSVSHLWLAVSAVLDVPLLDAWLSVMRDDSSSSLAVLVIALRIVDFVPELESLGCAVELVKAFALAPNMKGIPQASMVLRDEAFSRMAYEDWNTATLPKVRGTWNLHEVTSQAGINPDFPILLSSMSGTTGMAGQANYAIANTFLDSFVQYRTALGLRASCIDLGAVQDAGYVANDKALLERMNLANTNGVSECELLEAIRRAIPSPPVKSESGGFVDNNTFVLGIFTTVPLGSQESRAFWKRTDIRKKLFMSCSSRKMISTSRPVLLTLSLDSLVGVETRSWWRQTIGFDFTVLEMLGMGTLGSLGWQAAQGLLKLYGEEAS</sequence>
<dbReference type="Gene3D" id="3.90.180.10">
    <property type="entry name" value="Medium-chain alcohol dehydrogenases, catalytic domain"/>
    <property type="match status" value="1"/>
</dbReference>
<evidence type="ECO:0008006" key="11">
    <source>
        <dbReference type="Google" id="ProtNLM"/>
    </source>
</evidence>
<dbReference type="Gene3D" id="3.10.129.110">
    <property type="entry name" value="Polyketide synthase dehydratase"/>
    <property type="match status" value="1"/>
</dbReference>
<dbReference type="InterPro" id="IPR014031">
    <property type="entry name" value="Ketoacyl_synth_C"/>
</dbReference>
<dbReference type="PANTHER" id="PTHR43775">
    <property type="entry name" value="FATTY ACID SYNTHASE"/>
    <property type="match status" value="1"/>
</dbReference>
<dbReference type="HOGENOM" id="CLU_000022_31_1_1"/>
<accession>G9MSI0</accession>
<evidence type="ECO:0000313" key="10">
    <source>
        <dbReference type="Proteomes" id="UP000007115"/>
    </source>
</evidence>
<organism evidence="9 10">
    <name type="scientific">Hypocrea virens (strain Gv29-8 / FGSC 10586)</name>
    <name type="common">Gliocladium virens</name>
    <name type="synonym">Trichoderma virens</name>
    <dbReference type="NCBI Taxonomy" id="413071"/>
    <lineage>
        <taxon>Eukaryota</taxon>
        <taxon>Fungi</taxon>
        <taxon>Dikarya</taxon>
        <taxon>Ascomycota</taxon>
        <taxon>Pezizomycotina</taxon>
        <taxon>Sordariomycetes</taxon>
        <taxon>Hypocreomycetidae</taxon>
        <taxon>Hypocreales</taxon>
        <taxon>Hypocreaceae</taxon>
        <taxon>Trichoderma</taxon>
    </lineage>
</organism>
<dbReference type="GO" id="GO:0006633">
    <property type="term" value="P:fatty acid biosynthetic process"/>
    <property type="evidence" value="ECO:0007669"/>
    <property type="project" value="TreeGrafter"/>
</dbReference>
<dbReference type="Gene3D" id="3.40.47.10">
    <property type="match status" value="2"/>
</dbReference>
<dbReference type="SMART" id="SM00822">
    <property type="entry name" value="PKS_KR"/>
    <property type="match status" value="1"/>
</dbReference>
<dbReference type="InterPro" id="IPR049551">
    <property type="entry name" value="PKS_DH_C"/>
</dbReference>
<keyword evidence="5" id="KW-0511">Multifunctional enzyme</keyword>
<dbReference type="Gene3D" id="3.40.366.10">
    <property type="entry name" value="Malonyl-Coenzyme A Acyl Carrier Protein, domain 2"/>
    <property type="match status" value="1"/>
</dbReference>
<feature type="domain" description="PKS/mFAS DH" evidence="8">
    <location>
        <begin position="420"/>
        <end position="708"/>
    </location>
</feature>
<protein>
    <recommendedName>
        <fullName evidence="11">Polyketide synthase</fullName>
    </recommendedName>
</protein>
<dbReference type="InParanoid" id="G9MSI0"/>
<evidence type="ECO:0000259" key="8">
    <source>
        <dbReference type="PROSITE" id="PS52019"/>
    </source>
</evidence>
<evidence type="ECO:0000256" key="1">
    <source>
        <dbReference type="ARBA" id="ARBA00022450"/>
    </source>
</evidence>
<dbReference type="InterPro" id="IPR049900">
    <property type="entry name" value="PKS_mFAS_DH"/>
</dbReference>
<dbReference type="Pfam" id="PF00698">
    <property type="entry name" value="Acyl_transf_1"/>
    <property type="match status" value="1"/>
</dbReference>
<evidence type="ECO:0000256" key="4">
    <source>
        <dbReference type="ARBA" id="ARBA00023002"/>
    </source>
</evidence>
<keyword evidence="3" id="KW-0808">Transferase</keyword>
<dbReference type="SUPFAM" id="SSF52151">
    <property type="entry name" value="FabD/lysophospholipase-like"/>
    <property type="match status" value="1"/>
</dbReference>
<dbReference type="Gene3D" id="1.10.1240.100">
    <property type="match status" value="1"/>
</dbReference>
<dbReference type="InterPro" id="IPR049552">
    <property type="entry name" value="PKS_DH_N"/>
</dbReference>
<dbReference type="PANTHER" id="PTHR43775:SF28">
    <property type="entry name" value="SYNTHASE, PUTATIVE-RELATED"/>
    <property type="match status" value="1"/>
</dbReference>
<dbReference type="InterPro" id="IPR016035">
    <property type="entry name" value="Acyl_Trfase/lysoPLipase"/>
</dbReference>
<proteinExistence type="predicted"/>
<dbReference type="SMART" id="SM00827">
    <property type="entry name" value="PKS_AT"/>
    <property type="match status" value="1"/>
</dbReference>
<dbReference type="InterPro" id="IPR001227">
    <property type="entry name" value="Ac_transferase_dom_sf"/>
</dbReference>
<dbReference type="InterPro" id="IPR050091">
    <property type="entry name" value="PKS_NRPS_Biosynth_Enz"/>
</dbReference>
<comment type="caution">
    <text evidence="6">Lacks conserved residue(s) required for the propagation of feature annotation.</text>
</comment>
<keyword evidence="1" id="KW-0596">Phosphopantetheine</keyword>
<dbReference type="Pfam" id="PF08659">
    <property type="entry name" value="KR"/>
    <property type="match status" value="1"/>
</dbReference>
<dbReference type="eggNOG" id="KOG1202">
    <property type="taxonomic scope" value="Eukaryota"/>
</dbReference>
<evidence type="ECO:0000256" key="6">
    <source>
        <dbReference type="PROSITE-ProRule" id="PRU01363"/>
    </source>
</evidence>
<dbReference type="Pfam" id="PF14765">
    <property type="entry name" value="PS-DH"/>
    <property type="match status" value="1"/>
</dbReference>
<dbReference type="GO" id="GO:0044550">
    <property type="term" value="P:secondary metabolite biosynthetic process"/>
    <property type="evidence" value="ECO:0007669"/>
    <property type="project" value="TreeGrafter"/>
</dbReference>
<dbReference type="InterPro" id="IPR020841">
    <property type="entry name" value="PKS_Beta-ketoAc_synthase_dom"/>
</dbReference>
<evidence type="ECO:0000313" key="9">
    <source>
        <dbReference type="EMBL" id="EHK22984.1"/>
    </source>
</evidence>
<feature type="region of interest" description="C-terminal hotdog fold" evidence="6">
    <location>
        <begin position="560"/>
        <end position="708"/>
    </location>
</feature>
<dbReference type="AlphaFoldDB" id="G9MSI0"/>
<dbReference type="SUPFAM" id="SSF53901">
    <property type="entry name" value="Thiolase-like"/>
    <property type="match status" value="1"/>
</dbReference>
<dbReference type="STRING" id="413071.G9MSI0"/>
<dbReference type="SMART" id="SM00826">
    <property type="entry name" value="PKS_DH"/>
    <property type="match status" value="1"/>
</dbReference>
<dbReference type="SUPFAM" id="SSF51735">
    <property type="entry name" value="NAD(P)-binding Rossmann-fold domains"/>
    <property type="match status" value="1"/>
</dbReference>
<keyword evidence="10" id="KW-1185">Reference proteome</keyword>
<dbReference type="PROSITE" id="PS52019">
    <property type="entry name" value="PKS_MFAS_DH"/>
    <property type="match status" value="1"/>
</dbReference>
<dbReference type="InterPro" id="IPR016039">
    <property type="entry name" value="Thiolase-like"/>
</dbReference>
<dbReference type="InterPro" id="IPR036291">
    <property type="entry name" value="NAD(P)-bd_dom_sf"/>
</dbReference>
<dbReference type="Gene3D" id="3.40.50.720">
    <property type="entry name" value="NAD(P)-binding Rossmann-like Domain"/>
    <property type="match status" value="2"/>
</dbReference>
<feature type="domain" description="Ketosynthase family 3 (KS3)" evidence="7">
    <location>
        <begin position="1"/>
        <end position="90"/>
    </location>
</feature>
<dbReference type="GeneID" id="25796041"/>
<dbReference type="InterPro" id="IPR013968">
    <property type="entry name" value="PKS_KR"/>
</dbReference>
<evidence type="ECO:0000259" key="7">
    <source>
        <dbReference type="PROSITE" id="PS52004"/>
    </source>
</evidence>
<feature type="region of interest" description="N-terminal hotdog fold" evidence="6">
    <location>
        <begin position="420"/>
        <end position="550"/>
    </location>
</feature>
<dbReference type="GO" id="GO:0016491">
    <property type="term" value="F:oxidoreductase activity"/>
    <property type="evidence" value="ECO:0007669"/>
    <property type="project" value="UniProtKB-KW"/>
</dbReference>
<dbReference type="InterPro" id="IPR057326">
    <property type="entry name" value="KR_dom"/>
</dbReference>
<dbReference type="InterPro" id="IPR020807">
    <property type="entry name" value="PKS_DH"/>
</dbReference>
<keyword evidence="2" id="KW-0597">Phosphoprotein</keyword>
<dbReference type="RefSeq" id="XP_013957184.1">
    <property type="nucleotide sequence ID" value="XM_014101709.1"/>
</dbReference>
<dbReference type="Proteomes" id="UP000007115">
    <property type="component" value="Unassembled WGS sequence"/>
</dbReference>
<comment type="caution">
    <text evidence="9">The sequence shown here is derived from an EMBL/GenBank/DDBJ whole genome shotgun (WGS) entry which is preliminary data.</text>
</comment>
<name>G9MSI0_HYPVG</name>
<keyword evidence="4" id="KW-0560">Oxidoreductase</keyword>
<dbReference type="EMBL" id="ABDF02000006">
    <property type="protein sequence ID" value="EHK22984.1"/>
    <property type="molecule type" value="Genomic_DNA"/>
</dbReference>
<reference evidence="9 10" key="1">
    <citation type="journal article" date="2011" name="Genome Biol.">
        <title>Comparative genome sequence analysis underscores mycoparasitism as the ancestral life style of Trichoderma.</title>
        <authorList>
            <person name="Kubicek C.P."/>
            <person name="Herrera-Estrella A."/>
            <person name="Seidl-Seiboth V."/>
            <person name="Martinez D.A."/>
            <person name="Druzhinina I.S."/>
            <person name="Thon M."/>
            <person name="Zeilinger S."/>
            <person name="Casas-Flores S."/>
            <person name="Horwitz B.A."/>
            <person name="Mukherjee P.K."/>
            <person name="Mukherjee M."/>
            <person name="Kredics L."/>
            <person name="Alcaraz L.D."/>
            <person name="Aerts A."/>
            <person name="Antal Z."/>
            <person name="Atanasova L."/>
            <person name="Cervantes-Badillo M.G."/>
            <person name="Challacombe J."/>
            <person name="Chertkov O."/>
            <person name="McCluskey K."/>
            <person name="Coulpier F."/>
            <person name="Deshpande N."/>
            <person name="von Doehren H."/>
            <person name="Ebbole D.J."/>
            <person name="Esquivel-Naranjo E.U."/>
            <person name="Fekete E."/>
            <person name="Flipphi M."/>
            <person name="Glaser F."/>
            <person name="Gomez-Rodriguez E.Y."/>
            <person name="Gruber S."/>
            <person name="Han C."/>
            <person name="Henrissat B."/>
            <person name="Hermosa R."/>
            <person name="Hernandez-Onate M."/>
            <person name="Karaffa L."/>
            <person name="Kosti I."/>
            <person name="Le Crom S."/>
            <person name="Lindquist E."/>
            <person name="Lucas S."/>
            <person name="Luebeck M."/>
            <person name="Luebeck P.S."/>
            <person name="Margeot A."/>
            <person name="Metz B."/>
            <person name="Misra M."/>
            <person name="Nevalainen H."/>
            <person name="Omann M."/>
            <person name="Packer N."/>
            <person name="Perrone G."/>
            <person name="Uresti-Rivera E.E."/>
            <person name="Salamov A."/>
            <person name="Schmoll M."/>
            <person name="Seiboth B."/>
            <person name="Shapiro H."/>
            <person name="Sukno S."/>
            <person name="Tamayo-Ramos J.A."/>
            <person name="Tisch D."/>
            <person name="Wiest A."/>
            <person name="Wilkinson H.H."/>
            <person name="Zhang M."/>
            <person name="Coutinho P.M."/>
            <person name="Kenerley C.M."/>
            <person name="Monte E."/>
            <person name="Baker S.E."/>
            <person name="Grigoriev I.V."/>
        </authorList>
    </citation>
    <scope>NUCLEOTIDE SEQUENCE [LARGE SCALE GENOMIC DNA]</scope>
    <source>
        <strain evidence="10">Gv29-8 / FGSC 10586</strain>
    </source>
</reference>